<proteinExistence type="predicted"/>
<evidence type="ECO:0000313" key="2">
    <source>
        <dbReference type="Proteomes" id="UP000026960"/>
    </source>
</evidence>
<dbReference type="HOGENOM" id="CLU_2416785_0_0_1"/>
<dbReference type="AlphaFoldDB" id="A0A0D3G7L5"/>
<dbReference type="PaxDb" id="65489-OBART05G16380.1"/>
<reference evidence="1" key="2">
    <citation type="submission" date="2015-03" db="UniProtKB">
        <authorList>
            <consortium name="EnsemblPlants"/>
        </authorList>
    </citation>
    <scope>IDENTIFICATION</scope>
</reference>
<dbReference type="Proteomes" id="UP000026960">
    <property type="component" value="Chromosome 5"/>
</dbReference>
<reference evidence="1" key="1">
    <citation type="journal article" date="2009" name="Rice">
        <title>De Novo Next Generation Sequencing of Plant Genomes.</title>
        <authorList>
            <person name="Rounsley S."/>
            <person name="Marri P.R."/>
            <person name="Yu Y."/>
            <person name="He R."/>
            <person name="Sisneros N."/>
            <person name="Goicoechea J.L."/>
            <person name="Lee S.J."/>
            <person name="Angelova A."/>
            <person name="Kudrna D."/>
            <person name="Luo M."/>
            <person name="Affourtit J."/>
            <person name="Desany B."/>
            <person name="Knight J."/>
            <person name="Niazi F."/>
            <person name="Egholm M."/>
            <person name="Wing R.A."/>
        </authorList>
    </citation>
    <scope>NUCLEOTIDE SEQUENCE [LARGE SCALE GENOMIC DNA]</scope>
    <source>
        <strain evidence="1">cv. IRGC 105608</strain>
    </source>
</reference>
<dbReference type="Gramene" id="OBART05G16380.1">
    <property type="protein sequence ID" value="OBART05G16380.1"/>
    <property type="gene ID" value="OBART05G16380"/>
</dbReference>
<sequence length="92" mass="10520">MSHMLDAQILLLQSTEARAPDLVITDGGRRRREQGARSLVRAPCRWSLPRTRHIQSQCGHHIVHCRMLYKIKGLFSVLKLSTQLYDVSVAKL</sequence>
<name>A0A0D3G7L5_9ORYZ</name>
<evidence type="ECO:0000313" key="1">
    <source>
        <dbReference type="EnsemblPlants" id="OBART05G16380.1"/>
    </source>
</evidence>
<keyword evidence="2" id="KW-1185">Reference proteome</keyword>
<accession>A0A0D3G7L5</accession>
<dbReference type="EnsemblPlants" id="OBART05G16380.1">
    <property type="protein sequence ID" value="OBART05G16380.1"/>
    <property type="gene ID" value="OBART05G16380"/>
</dbReference>
<protein>
    <submittedName>
        <fullName evidence="1">Uncharacterized protein</fullName>
    </submittedName>
</protein>
<organism evidence="1">
    <name type="scientific">Oryza barthii</name>
    <dbReference type="NCBI Taxonomy" id="65489"/>
    <lineage>
        <taxon>Eukaryota</taxon>
        <taxon>Viridiplantae</taxon>
        <taxon>Streptophyta</taxon>
        <taxon>Embryophyta</taxon>
        <taxon>Tracheophyta</taxon>
        <taxon>Spermatophyta</taxon>
        <taxon>Magnoliopsida</taxon>
        <taxon>Liliopsida</taxon>
        <taxon>Poales</taxon>
        <taxon>Poaceae</taxon>
        <taxon>BOP clade</taxon>
        <taxon>Oryzoideae</taxon>
        <taxon>Oryzeae</taxon>
        <taxon>Oryzinae</taxon>
        <taxon>Oryza</taxon>
    </lineage>
</organism>